<comment type="caution">
    <text evidence="1">The sequence shown here is derived from an EMBL/GenBank/DDBJ whole genome shotgun (WGS) entry which is preliminary data.</text>
</comment>
<reference evidence="1 2" key="1">
    <citation type="submission" date="2018-01" db="EMBL/GenBank/DDBJ databases">
        <title>Metagenomic assembled genomes from two thermal pools in the Uzon Caldera, Kamchatka, Russia.</title>
        <authorList>
            <person name="Wilkins L."/>
            <person name="Ettinger C."/>
        </authorList>
    </citation>
    <scope>NUCLEOTIDE SEQUENCE [LARGE SCALE GENOMIC DNA]</scope>
    <source>
        <strain evidence="1">ZAV-07</strain>
    </source>
</reference>
<evidence type="ECO:0000313" key="1">
    <source>
        <dbReference type="EMBL" id="PMP67156.1"/>
    </source>
</evidence>
<sequence length="276" mass="32189">MGEKFVNMSESDFVNLAKEIIEKAKENNVVLRVLGALAVYMHTEDPYIRNLFYALERLGAGKPLFTDLDTVAYSRQQPLVKKFFENTLKFKPNIYVNTLFAYKRNIFEHPEGLFAVDVFYDRLEFSHNVEFGNAPGRGRLEIDFPTISLTDIVLEKLQIHKINKKDIVDLIILFLQHNVEEEQKEQTIDASYIGKVLSDDWGFYYDANANLDKVIEFSKAFQNEGKITKNDFDNINSKIKILREVIEKTPKTRNFQNRAKKGTSIPWYRDVEEVER</sequence>
<accession>A0A2J6WE40</accession>
<evidence type="ECO:0000313" key="2">
    <source>
        <dbReference type="Proteomes" id="UP000237040"/>
    </source>
</evidence>
<dbReference type="EMBL" id="PNIL01000055">
    <property type="protein sequence ID" value="PMP67156.1"/>
    <property type="molecule type" value="Genomic_DNA"/>
</dbReference>
<organism evidence="1 2">
    <name type="scientific">Caldisericum exile</name>
    <dbReference type="NCBI Taxonomy" id="693075"/>
    <lineage>
        <taxon>Bacteria</taxon>
        <taxon>Pseudomonadati</taxon>
        <taxon>Caldisericota/Cryosericota group</taxon>
        <taxon>Caldisericota</taxon>
        <taxon>Caldisericia</taxon>
        <taxon>Caldisericales</taxon>
        <taxon>Caldisericaceae</taxon>
        <taxon>Caldisericum</taxon>
    </lineage>
</organism>
<proteinExistence type="predicted"/>
<protein>
    <submittedName>
        <fullName evidence="1">Uncharacterized protein</fullName>
    </submittedName>
</protein>
<dbReference type="Proteomes" id="UP000237040">
    <property type="component" value="Unassembled WGS sequence"/>
</dbReference>
<name>A0A2J6WE40_9BACT</name>
<gene>
    <name evidence="1" type="ORF">C0189_03740</name>
</gene>
<dbReference type="AlphaFoldDB" id="A0A2J6WE40"/>
<dbReference type="RefSeq" id="WP_424586631.1">
    <property type="nucleotide sequence ID" value="NZ_JBNARP010000012.1"/>
</dbReference>